<proteinExistence type="predicted"/>
<organism evidence="1 2">
    <name type="scientific">Pavo cristatus</name>
    <name type="common">Indian peafowl</name>
    <name type="synonym">Blue peafowl</name>
    <dbReference type="NCBI Taxonomy" id="9049"/>
    <lineage>
        <taxon>Eukaryota</taxon>
        <taxon>Metazoa</taxon>
        <taxon>Chordata</taxon>
        <taxon>Craniata</taxon>
        <taxon>Vertebrata</taxon>
        <taxon>Euteleostomi</taxon>
        <taxon>Archelosauria</taxon>
        <taxon>Archosauria</taxon>
        <taxon>Dinosauria</taxon>
        <taxon>Saurischia</taxon>
        <taxon>Theropoda</taxon>
        <taxon>Coelurosauria</taxon>
        <taxon>Aves</taxon>
        <taxon>Neognathae</taxon>
        <taxon>Galloanserae</taxon>
        <taxon>Galliformes</taxon>
        <taxon>Phasianidae</taxon>
        <taxon>Phasianinae</taxon>
        <taxon>Pavo</taxon>
    </lineage>
</organism>
<evidence type="ECO:0000313" key="2">
    <source>
        <dbReference type="Proteomes" id="UP000694428"/>
    </source>
</evidence>
<dbReference type="AlphaFoldDB" id="A0A8C9G063"/>
<keyword evidence="2" id="KW-1185">Reference proteome</keyword>
<sequence length="142" mass="16042">MPFPFHPELVTAGLIKKGPRALGACGGRGQHSLLPIGQQEGEVFLPKDSQAQSDIYCIYRRDQTHTQMSHFSNSISRSDKQTLERGHCRQKVQDGGPFPPRLLSCTRSLCCLRNADKSIHQKISSVKLNQERSCQRERNRLN</sequence>
<reference evidence="1" key="2">
    <citation type="submission" date="2025-09" db="UniProtKB">
        <authorList>
            <consortium name="Ensembl"/>
        </authorList>
    </citation>
    <scope>IDENTIFICATION</scope>
</reference>
<evidence type="ECO:0000313" key="1">
    <source>
        <dbReference type="Ensembl" id="ENSPSTP00000023761.1"/>
    </source>
</evidence>
<name>A0A8C9G063_PAVCR</name>
<reference evidence="1" key="1">
    <citation type="submission" date="2025-08" db="UniProtKB">
        <authorList>
            <consortium name="Ensembl"/>
        </authorList>
    </citation>
    <scope>IDENTIFICATION</scope>
</reference>
<dbReference type="Proteomes" id="UP000694428">
    <property type="component" value="Unplaced"/>
</dbReference>
<protein>
    <submittedName>
        <fullName evidence="1">Uncharacterized protein</fullName>
    </submittedName>
</protein>
<accession>A0A8C9G063</accession>
<dbReference type="Ensembl" id="ENSPSTT00000025006.1">
    <property type="protein sequence ID" value="ENSPSTP00000023761.1"/>
    <property type="gene ID" value="ENSPSTG00000017520.1"/>
</dbReference>